<proteinExistence type="inferred from homology"/>
<dbReference type="GO" id="GO:0005524">
    <property type="term" value="F:ATP binding"/>
    <property type="evidence" value="ECO:0007669"/>
    <property type="project" value="UniProtKB-KW"/>
</dbReference>
<feature type="domain" description="ABC transporter" evidence="4">
    <location>
        <begin position="45"/>
        <end position="75"/>
    </location>
</feature>
<dbReference type="SUPFAM" id="SSF52540">
    <property type="entry name" value="P-loop containing nucleoside triphosphate hydrolases"/>
    <property type="match status" value="1"/>
</dbReference>
<reference evidence="6" key="1">
    <citation type="journal article" date="2019" name="Int. J. Syst. Evol. Microbiol.">
        <title>The Global Catalogue of Microorganisms (GCM) 10K type strain sequencing project: providing services to taxonomists for standard genome sequencing and annotation.</title>
        <authorList>
            <consortium name="The Broad Institute Genomics Platform"/>
            <consortium name="The Broad Institute Genome Sequencing Center for Infectious Disease"/>
            <person name="Wu L."/>
            <person name="Ma J."/>
        </authorList>
    </citation>
    <scope>NUCLEOTIDE SEQUENCE [LARGE SCALE GENOMIC DNA]</scope>
    <source>
        <strain evidence="6">JCM 19635</strain>
    </source>
</reference>
<gene>
    <name evidence="5" type="ORF">ACFQT0_13045</name>
</gene>
<keyword evidence="5" id="KW-0547">Nucleotide-binding</keyword>
<dbReference type="EMBL" id="JBHTEK010000001">
    <property type="protein sequence ID" value="MFC7668199.1"/>
    <property type="molecule type" value="Genomic_DNA"/>
</dbReference>
<evidence type="ECO:0000313" key="6">
    <source>
        <dbReference type="Proteomes" id="UP001596513"/>
    </source>
</evidence>
<dbReference type="InterPro" id="IPR027417">
    <property type="entry name" value="P-loop_NTPase"/>
</dbReference>
<keyword evidence="3" id="KW-0029">Amino-acid transport</keyword>
<name>A0ABW2U5A4_9BACT</name>
<dbReference type="PANTHER" id="PTHR43820">
    <property type="entry name" value="HIGH-AFFINITY BRANCHED-CHAIN AMINO ACID TRANSPORT ATP-BINDING PROTEIN LIVF"/>
    <property type="match status" value="1"/>
</dbReference>
<comment type="caution">
    <text evidence="5">The sequence shown here is derived from an EMBL/GenBank/DDBJ whole genome shotgun (WGS) entry which is preliminary data.</text>
</comment>
<evidence type="ECO:0000256" key="2">
    <source>
        <dbReference type="ARBA" id="ARBA00022448"/>
    </source>
</evidence>
<dbReference type="InterPro" id="IPR003439">
    <property type="entry name" value="ABC_transporter-like_ATP-bd"/>
</dbReference>
<evidence type="ECO:0000313" key="5">
    <source>
        <dbReference type="EMBL" id="MFC7668199.1"/>
    </source>
</evidence>
<dbReference type="PANTHER" id="PTHR43820:SF4">
    <property type="entry name" value="HIGH-AFFINITY BRANCHED-CHAIN AMINO ACID TRANSPORT ATP-BINDING PROTEIN LIVF"/>
    <property type="match status" value="1"/>
</dbReference>
<dbReference type="InterPro" id="IPR052156">
    <property type="entry name" value="BCAA_Transport_ATP-bd_LivF"/>
</dbReference>
<dbReference type="Pfam" id="PF00005">
    <property type="entry name" value="ABC_tran"/>
    <property type="match status" value="1"/>
</dbReference>
<dbReference type="Proteomes" id="UP001596513">
    <property type="component" value="Unassembled WGS sequence"/>
</dbReference>
<sequence>MAWCFWGRTGDAGQPGVRAATWNPAGPQVLEADGIQVAFGARQVLANIYLRVQTGQIVGLLGRNGSGKSVLLQTVFEPGPWPMLRCA</sequence>
<dbReference type="Gene3D" id="3.40.50.300">
    <property type="entry name" value="P-loop containing nucleotide triphosphate hydrolases"/>
    <property type="match status" value="1"/>
</dbReference>
<evidence type="ECO:0000256" key="3">
    <source>
        <dbReference type="ARBA" id="ARBA00022970"/>
    </source>
</evidence>
<keyword evidence="2" id="KW-0813">Transport</keyword>
<keyword evidence="6" id="KW-1185">Reference proteome</keyword>
<keyword evidence="5" id="KW-0067">ATP-binding</keyword>
<evidence type="ECO:0000259" key="4">
    <source>
        <dbReference type="Pfam" id="PF00005"/>
    </source>
</evidence>
<accession>A0ABW2U5A4</accession>
<dbReference type="RefSeq" id="WP_380203322.1">
    <property type="nucleotide sequence ID" value="NZ_JBHTEK010000001.1"/>
</dbReference>
<evidence type="ECO:0000256" key="1">
    <source>
        <dbReference type="ARBA" id="ARBA00005417"/>
    </source>
</evidence>
<protein>
    <submittedName>
        <fullName evidence="5">ATP-binding cassette domain-containing protein</fullName>
    </submittedName>
</protein>
<comment type="similarity">
    <text evidence="1">Belongs to the ABC transporter superfamily.</text>
</comment>
<organism evidence="5 6">
    <name type="scientific">Hymenobacter humi</name>
    <dbReference type="NCBI Taxonomy" id="1411620"/>
    <lineage>
        <taxon>Bacteria</taxon>
        <taxon>Pseudomonadati</taxon>
        <taxon>Bacteroidota</taxon>
        <taxon>Cytophagia</taxon>
        <taxon>Cytophagales</taxon>
        <taxon>Hymenobacteraceae</taxon>
        <taxon>Hymenobacter</taxon>
    </lineage>
</organism>